<feature type="compositionally biased region" description="Basic residues" evidence="2">
    <location>
        <begin position="428"/>
        <end position="440"/>
    </location>
</feature>
<keyword evidence="1" id="KW-0175">Coiled coil</keyword>
<feature type="region of interest" description="Disordered" evidence="2">
    <location>
        <begin position="857"/>
        <end position="907"/>
    </location>
</feature>
<feature type="compositionally biased region" description="Basic and acidic residues" evidence="2">
    <location>
        <begin position="675"/>
        <end position="684"/>
    </location>
</feature>
<feature type="compositionally biased region" description="Low complexity" evidence="2">
    <location>
        <begin position="417"/>
        <end position="427"/>
    </location>
</feature>
<sequence length="2212" mass="253953">MKFGVRCSSSYFFDYSYLSSRYQNNIPIEPPCEFPSIQPALKFATAQCEHRPDSSFVKQRRKRTQTRVKRLIKSQETRSKKQKNQKCECPPENVQIGDVKKKSVSCLCQKLKPETLQLDEDHADLIKNHYVTPTQTDEQKANRIQVIRNVASDSQIKNICPTYPCAAPKTRKALRCFCTRKYRNKKKKRAIDKITCKYKALCKKRIKEDETNIKVLRKNLQYTEIPSLYSVYSSILSSLKNLKPKKKCQNVVTQIKSVQTDSQIHTDRKIGKIPCVCPKHRHVSRPKNTSDSSIIMSKRKSQLKQRTQIGDSRIRSKSSGLTQPHADIMQLSESVPVTKKRSKKPNQKLIDSSSQTRKKQPSCLCSIKPICVCDKKFKSVCKCDKFGKAEHITKLKAPSDSSIVTSKSKSQLKQHIQLQPQLSQSSPIRRKSRKKRRHSKSQTQKQTPSYCRCFKDLLCVCDKKVTSVCTCDLIRNTEYISKLKHSSQSYNHLITSQAKNEISQIRSAKKPKRIHICKCDQLVQALKYIGDIGIIHDKANAFPHSEMFNEKTKPTKVTSTSTSRRYFRKSDGIKASKEKSIAIRKKHKLRQTFTEGEYINDKKATKKEADSHVSPIIKTSKQQDNIRNVIKEIFETSKNAYKNIMDRCHKREEKRNKKKATTDKRQYKNSKIKSRKPEIVNKDIPSKKLSNNYIAHNVKIESNSVNDSRVVKDMDHMSTVIKQKKNQRQKPRRHTSPTLSNRTVDNKPSTVVTPLKRKIETRQAKEKLLVANNRVATKMKKKYREIYRFMKQICVSSKNTYKKVVEKQAHKNRRKEKLFSYSYPKKSRRYRGKKSNPKVSKDKASKYIPIKHTVKNKTDNVKTSQARVKTKNNIDDMTNNRDPIASNVTADDHRKNNDSNPNDSQEQTLKWSKYIRRKTRIHDEYTLDKDALSKSVSGLRSINKNTHCKCRDAESQLKSRIVHDKAKKTLDIEDLKLNEKGDIDRNEIKHNRNQQQRPKNIRYNIIAVSSPTSGYRSSASVRYCECTNTESGYSLSKNKLKKKKRNETAIGLPKPAINIHGFEEQVSTNHDKKRSNIKKQLKSLGNHVDTLPSKSTTAIRSAIVKSYCECAKLSRNIPGHKDQNVNSIIEKRETRIHNFLDQMFSKGNGKNILKQQEAKQRAAKNLPVRSQSKDKHEYDKIEDTNINKFKKKKQHKSNKFAIDSPQSSKLKDTENYYKAKSKKSEISKSVINSRPSSIARCKCNNYLKGLLNKRQNLKANHLPKRFDYTDSSKIGKNRPAKQREDVPDDKNTIVAKLSDAFKSSMPVEAITDCKCVEVSKRRLKLNSNKAKKQEPINSQIDTTAIISKDTVNRKAPNVISICKCMDRDRDQFTIKYDFKKRRNYLKDSVDRVKTSSNSTEVAKLSKHVKSLIPAGPIIKCTCEKDSKRHFKPTSNKAKKQELINSKIDTAAMISKDKGPNVISICKCNYKVRDQLKTRTSPVEVAKLSKTFISSMPAGPSTDCVCRGQVKQYFPVKERYKNYENHGQSYDIVDASMNTKRQAKSIYSLPKKISAKREAKVIPYNEITNRRNKYEHNQVIKCYAKSGPEYMSEKNKSDFTSPLEKCYLKKYNNTEGKLWKLKNNLITLENYRATVIPRPMIVSKPTCKQCECRHLLFKNKRLQKKHRVRDSHPFVKTNDCTCNTIVRSDQTNKLGKNIVNKRTSTQNCPCRSARNSKLKINPKLASVGQQCKSINKIDPYSTFKNRCTVSTPRTIASKPIFKFRTLREVKDCGYTSNINECICNDTQNVGSRPVSKFISKRAVTPIINECMCNNSQTASRCACKNRHTIAGTNNCCRNRISSNFSKKGYYKNGYKCVDNANIETKKYSNFFVKNVLQTSDIPNVGSVMLFCKCGDKTVQSKKHKFGKRKGHSQICTKVYNCGNNSSDTKKLEKPNYKKTVTVVSAPTVSCGCISKAGPYLVIENHSKNINPNEARLNPKVDYYIDNANIKLYNSKRPINIATKPSCSSDCPKRKAVKKRKTLSSCLCKEISKTTRTRSMDANTLTVANKQSFCSSLCQKVNSVVRQRIPSFNFLNNTSMNAIPNSQIQADKTKRTSLASCLCRKIMLSRSRKEKKKRAKLLAKQEVQKNRLGKIYNRELKKKLQAEQKKLKAEAKEVAEVDESDNFCEWPGVSEVPRQCQLLQMKYKSNLYIKHFNLEVIHLNKAELGREGEH</sequence>
<feature type="region of interest" description="Disordered" evidence="2">
    <location>
        <begin position="281"/>
        <end position="354"/>
    </location>
</feature>
<feature type="coiled-coil region" evidence="1">
    <location>
        <begin position="2134"/>
        <end position="2162"/>
    </location>
</feature>
<feature type="compositionally biased region" description="Polar residues" evidence="2">
    <location>
        <begin position="875"/>
        <end position="889"/>
    </location>
</feature>
<dbReference type="Proteomes" id="UP000494256">
    <property type="component" value="Unassembled WGS sequence"/>
</dbReference>
<name>A0A8S1AP92_ARCPL</name>
<feature type="region of interest" description="Disordered" evidence="2">
    <location>
        <begin position="807"/>
        <end position="845"/>
    </location>
</feature>
<comment type="caution">
    <text evidence="3">The sequence shown here is derived from an EMBL/GenBank/DDBJ whole genome shotgun (WGS) entry which is preliminary data.</text>
</comment>
<organism evidence="3 4">
    <name type="scientific">Arctia plantaginis</name>
    <name type="common">Wood tiger moth</name>
    <name type="synonym">Phalaena plantaginis</name>
    <dbReference type="NCBI Taxonomy" id="874455"/>
    <lineage>
        <taxon>Eukaryota</taxon>
        <taxon>Metazoa</taxon>
        <taxon>Ecdysozoa</taxon>
        <taxon>Arthropoda</taxon>
        <taxon>Hexapoda</taxon>
        <taxon>Insecta</taxon>
        <taxon>Pterygota</taxon>
        <taxon>Neoptera</taxon>
        <taxon>Endopterygota</taxon>
        <taxon>Lepidoptera</taxon>
        <taxon>Glossata</taxon>
        <taxon>Ditrysia</taxon>
        <taxon>Noctuoidea</taxon>
        <taxon>Erebidae</taxon>
        <taxon>Arctiinae</taxon>
        <taxon>Arctia</taxon>
    </lineage>
</organism>
<feature type="region of interest" description="Disordered" evidence="2">
    <location>
        <begin position="398"/>
        <end position="443"/>
    </location>
</feature>
<feature type="region of interest" description="Disordered" evidence="2">
    <location>
        <begin position="1155"/>
        <end position="1207"/>
    </location>
</feature>
<evidence type="ECO:0000256" key="2">
    <source>
        <dbReference type="SAM" id="MobiDB-lite"/>
    </source>
</evidence>
<protein>
    <submittedName>
        <fullName evidence="3">Uncharacterized protein</fullName>
    </submittedName>
</protein>
<gene>
    <name evidence="3" type="ORF">APLA_LOCUS11700</name>
</gene>
<feature type="compositionally biased region" description="Polar residues" evidence="2">
    <location>
        <begin position="286"/>
        <end position="295"/>
    </location>
</feature>
<feature type="compositionally biased region" description="Basic residues" evidence="2">
    <location>
        <begin position="825"/>
        <end position="836"/>
    </location>
</feature>
<reference evidence="3 4" key="1">
    <citation type="submission" date="2020-04" db="EMBL/GenBank/DDBJ databases">
        <authorList>
            <person name="Wallbank WR R."/>
            <person name="Pardo Diaz C."/>
            <person name="Kozak K."/>
            <person name="Martin S."/>
            <person name="Jiggins C."/>
            <person name="Moest M."/>
            <person name="Warren A I."/>
            <person name="Byers J.R.P. K."/>
            <person name="Montejo-Kovacevich G."/>
            <person name="Yen C E."/>
        </authorList>
    </citation>
    <scope>NUCLEOTIDE SEQUENCE [LARGE SCALE GENOMIC DNA]</scope>
</reference>
<feature type="compositionally biased region" description="Low complexity" evidence="2">
    <location>
        <begin position="399"/>
        <end position="409"/>
    </location>
</feature>
<feature type="compositionally biased region" description="Polar residues" evidence="2">
    <location>
        <begin position="736"/>
        <end position="748"/>
    </location>
</feature>
<evidence type="ECO:0000313" key="3">
    <source>
        <dbReference type="EMBL" id="CAB3246915.1"/>
    </source>
</evidence>
<feature type="compositionally biased region" description="Polar residues" evidence="2">
    <location>
        <begin position="898"/>
        <end position="907"/>
    </location>
</feature>
<dbReference type="OrthoDB" id="7377388at2759"/>
<evidence type="ECO:0000256" key="1">
    <source>
        <dbReference type="SAM" id="Coils"/>
    </source>
</evidence>
<feature type="region of interest" description="Disordered" evidence="2">
    <location>
        <begin position="649"/>
        <end position="684"/>
    </location>
</feature>
<feature type="compositionally biased region" description="Basic and acidic residues" evidence="2">
    <location>
        <begin position="649"/>
        <end position="666"/>
    </location>
</feature>
<dbReference type="EMBL" id="CADEBD010000334">
    <property type="protein sequence ID" value="CAB3246915.1"/>
    <property type="molecule type" value="Genomic_DNA"/>
</dbReference>
<feature type="compositionally biased region" description="Basic and acidic residues" evidence="2">
    <location>
        <begin position="1171"/>
        <end position="1185"/>
    </location>
</feature>
<accession>A0A8S1AP92</accession>
<feature type="compositionally biased region" description="Basic residues" evidence="2">
    <location>
        <begin position="1188"/>
        <end position="1198"/>
    </location>
</feature>
<evidence type="ECO:0000313" key="4">
    <source>
        <dbReference type="Proteomes" id="UP000494256"/>
    </source>
</evidence>
<feature type="region of interest" description="Disordered" evidence="2">
    <location>
        <begin position="721"/>
        <end position="748"/>
    </location>
</feature>
<feature type="compositionally biased region" description="Basic residues" evidence="2">
    <location>
        <begin position="722"/>
        <end position="735"/>
    </location>
</feature>
<proteinExistence type="predicted"/>